<comment type="subcellular location">
    <subcellularLocation>
        <location evidence="1">Membrane</location>
        <topology evidence="1">Multi-pass membrane protein</topology>
    </subcellularLocation>
</comment>
<name>A0A840TMB1_9BACT</name>
<dbReference type="GO" id="GO:0016020">
    <property type="term" value="C:membrane"/>
    <property type="evidence" value="ECO:0007669"/>
    <property type="project" value="UniProtKB-SubCell"/>
</dbReference>
<dbReference type="InterPro" id="IPR011712">
    <property type="entry name" value="Sig_transdc_His_kin_sub3_dim/P"/>
</dbReference>
<protein>
    <submittedName>
        <fullName evidence="11">Signal transduction histidine kinase</fullName>
    </submittedName>
</protein>
<evidence type="ECO:0000313" key="11">
    <source>
        <dbReference type="EMBL" id="MBB5282692.1"/>
    </source>
</evidence>
<dbReference type="PROSITE" id="PS50109">
    <property type="entry name" value="HIS_KIN"/>
    <property type="match status" value="1"/>
</dbReference>
<evidence type="ECO:0000256" key="5">
    <source>
        <dbReference type="ARBA" id="ARBA00022989"/>
    </source>
</evidence>
<dbReference type="EMBL" id="JACHGF010000001">
    <property type="protein sequence ID" value="MBB5282692.1"/>
    <property type="molecule type" value="Genomic_DNA"/>
</dbReference>
<feature type="transmembrane region" description="Helical" evidence="9">
    <location>
        <begin position="15"/>
        <end position="34"/>
    </location>
</feature>
<keyword evidence="3 9" id="KW-0812">Transmembrane</keyword>
<evidence type="ECO:0000256" key="4">
    <source>
        <dbReference type="ARBA" id="ARBA00022777"/>
    </source>
</evidence>
<dbReference type="GO" id="GO:0000155">
    <property type="term" value="F:phosphorelay sensor kinase activity"/>
    <property type="evidence" value="ECO:0007669"/>
    <property type="project" value="InterPro"/>
</dbReference>
<dbReference type="InterPro" id="IPR036890">
    <property type="entry name" value="HATPase_C_sf"/>
</dbReference>
<reference evidence="11 12" key="1">
    <citation type="submission" date="2020-08" db="EMBL/GenBank/DDBJ databases">
        <title>Genomic Encyclopedia of Type Strains, Phase IV (KMG-IV): sequencing the most valuable type-strain genomes for metagenomic binning, comparative biology and taxonomic classification.</title>
        <authorList>
            <person name="Goeker M."/>
        </authorList>
    </citation>
    <scope>NUCLEOTIDE SEQUENCE [LARGE SCALE GENOMIC DNA]</scope>
    <source>
        <strain evidence="11 12">DSM 105074</strain>
    </source>
</reference>
<evidence type="ECO:0000256" key="8">
    <source>
        <dbReference type="SAM" id="Coils"/>
    </source>
</evidence>
<dbReference type="GO" id="GO:0046983">
    <property type="term" value="F:protein dimerization activity"/>
    <property type="evidence" value="ECO:0007669"/>
    <property type="project" value="InterPro"/>
</dbReference>
<dbReference type="Proteomes" id="UP000557307">
    <property type="component" value="Unassembled WGS sequence"/>
</dbReference>
<dbReference type="Gene3D" id="1.20.5.1930">
    <property type="match status" value="1"/>
</dbReference>
<proteinExistence type="predicted"/>
<gene>
    <name evidence="11" type="ORF">HNQ92_000813</name>
</gene>
<evidence type="ECO:0000256" key="6">
    <source>
        <dbReference type="ARBA" id="ARBA00023012"/>
    </source>
</evidence>
<dbReference type="InterPro" id="IPR029095">
    <property type="entry name" value="NarX-like_N"/>
</dbReference>
<keyword evidence="4 11" id="KW-0418">Kinase</keyword>
<evidence type="ECO:0000256" key="2">
    <source>
        <dbReference type="ARBA" id="ARBA00022679"/>
    </source>
</evidence>
<dbReference type="InterPro" id="IPR005467">
    <property type="entry name" value="His_kinase_dom"/>
</dbReference>
<dbReference type="Pfam" id="PF13675">
    <property type="entry name" value="PilJ"/>
    <property type="match status" value="1"/>
</dbReference>
<evidence type="ECO:0000256" key="3">
    <source>
        <dbReference type="ARBA" id="ARBA00022692"/>
    </source>
</evidence>
<keyword evidence="5 9" id="KW-1133">Transmembrane helix</keyword>
<keyword evidence="8" id="KW-0175">Coiled coil</keyword>
<dbReference type="PANTHER" id="PTHR24421">
    <property type="entry name" value="NITRATE/NITRITE SENSOR PROTEIN NARX-RELATED"/>
    <property type="match status" value="1"/>
</dbReference>
<keyword evidence="12" id="KW-1185">Reference proteome</keyword>
<dbReference type="Pfam" id="PF07730">
    <property type="entry name" value="HisKA_3"/>
    <property type="match status" value="1"/>
</dbReference>
<organism evidence="11 12">
    <name type="scientific">Rhabdobacter roseus</name>
    <dbReference type="NCBI Taxonomy" id="1655419"/>
    <lineage>
        <taxon>Bacteria</taxon>
        <taxon>Pseudomonadati</taxon>
        <taxon>Bacteroidota</taxon>
        <taxon>Cytophagia</taxon>
        <taxon>Cytophagales</taxon>
        <taxon>Cytophagaceae</taxon>
        <taxon>Rhabdobacter</taxon>
    </lineage>
</organism>
<dbReference type="InterPro" id="IPR003594">
    <property type="entry name" value="HATPase_dom"/>
</dbReference>
<feature type="transmembrane region" description="Helical" evidence="9">
    <location>
        <begin position="185"/>
        <end position="207"/>
    </location>
</feature>
<keyword evidence="7 9" id="KW-0472">Membrane</keyword>
<dbReference type="SUPFAM" id="SSF55874">
    <property type="entry name" value="ATPase domain of HSP90 chaperone/DNA topoisomerase II/histidine kinase"/>
    <property type="match status" value="1"/>
</dbReference>
<accession>A0A840TMB1</accession>
<evidence type="ECO:0000256" key="9">
    <source>
        <dbReference type="SAM" id="Phobius"/>
    </source>
</evidence>
<evidence type="ECO:0000259" key="10">
    <source>
        <dbReference type="PROSITE" id="PS50109"/>
    </source>
</evidence>
<dbReference type="CDD" id="cd16917">
    <property type="entry name" value="HATPase_UhpB-NarQ-NarX-like"/>
    <property type="match status" value="1"/>
</dbReference>
<feature type="domain" description="Histidine kinase" evidence="10">
    <location>
        <begin position="281"/>
        <end position="476"/>
    </location>
</feature>
<evidence type="ECO:0000313" key="12">
    <source>
        <dbReference type="Proteomes" id="UP000557307"/>
    </source>
</evidence>
<feature type="coiled-coil region" evidence="8">
    <location>
        <begin position="217"/>
        <end position="258"/>
    </location>
</feature>
<dbReference type="InterPro" id="IPR050482">
    <property type="entry name" value="Sensor_HK_TwoCompSys"/>
</dbReference>
<dbReference type="Gene3D" id="3.30.565.10">
    <property type="entry name" value="Histidine kinase-like ATPase, C-terminal domain"/>
    <property type="match status" value="1"/>
</dbReference>
<keyword evidence="2" id="KW-0808">Transferase</keyword>
<dbReference type="Pfam" id="PF02518">
    <property type="entry name" value="HATPase_c"/>
    <property type="match status" value="1"/>
</dbReference>
<keyword evidence="6" id="KW-0902">Two-component regulatory system</keyword>
<dbReference type="RefSeq" id="WP_184171261.1">
    <property type="nucleotide sequence ID" value="NZ_JACHGF010000001.1"/>
</dbReference>
<dbReference type="SMART" id="SM00387">
    <property type="entry name" value="HATPase_c"/>
    <property type="match status" value="1"/>
</dbReference>
<comment type="caution">
    <text evidence="11">The sequence shown here is derived from an EMBL/GenBank/DDBJ whole genome shotgun (WGS) entry which is preliminary data.</text>
</comment>
<evidence type="ECO:0000256" key="7">
    <source>
        <dbReference type="ARBA" id="ARBA00023136"/>
    </source>
</evidence>
<evidence type="ECO:0000256" key="1">
    <source>
        <dbReference type="ARBA" id="ARBA00004141"/>
    </source>
</evidence>
<sequence length="476" mass="54271">MEQLDRQVARRLTRFYVLALSLVALLTISGIVLVKRTLRDLHDDGRVLNVAGRQRMLSQRLTKLAVLRAEGIPSSDPDDFRTLLRTWANNQEQLQQGRLRMEKEYVVRKSGQLDSMFLALNPVFRSLYTGFLTIYDPQHTAADRSEALRVVLRQEPDYLARMDNIVFRYDAESLARVQYLQRTEWLLGFVTLLVLVVEGVLIFRPVVNYTQQVIRMLTESEEKLKRTNEQLATTNQALRQTQQELLRATEEKYRLQLAEEAVRAAALLEGQEEERRRFARELHDGIGQMLTGLKLHAEKLKQVPYADEKQQRRFNELCELIQETIQTTRQVAFNLMPSVLGDYGLASALQLLAEQVARASGLKVYFEAKGRVPRLTPASEIGLYRIAQEALHNAVKYAEAKEILVHLGREKQVLGLVIKDDGKGFEVKAARKKKAGMSQNGLENMRARARLIDGDFKISSKPAIGTTITVKLNIST</sequence>
<dbReference type="AlphaFoldDB" id="A0A840TMB1"/>